<dbReference type="Gene3D" id="1.10.10.10">
    <property type="entry name" value="Winged helix-like DNA-binding domain superfamily/Winged helix DNA-binding domain"/>
    <property type="match status" value="1"/>
</dbReference>
<evidence type="ECO:0000313" key="5">
    <source>
        <dbReference type="EMBL" id="MCV7421784.1"/>
    </source>
</evidence>
<comment type="caution">
    <text evidence="5">The sequence shown here is derived from an EMBL/GenBank/DDBJ whole genome shotgun (WGS) entry which is preliminary data.</text>
</comment>
<dbReference type="CDD" id="cd07377">
    <property type="entry name" value="WHTH_GntR"/>
    <property type="match status" value="1"/>
</dbReference>
<sequence length="230" mass="26253">MEPEPAGPVSRVRDGITGARVADELRAAILHGAHPPGTRLRQEELAAQYGASRVPVREALRTLESEGLITTVANTGAWIARLSLEECVELYQVRERIEPLLLRYSMPELGDDQIDRLTELVGEMERARDVEEFLELDRAFHLGSYAGARTSFLGPTVERLWNTTQHYRRAFTRLLDLDGNRILHDEHHMLVAAIRERDCDDAERVLLGHIRRTRLQLARHSEVFEQADFQ</sequence>
<organism evidence="5 6">
    <name type="scientific">Mycobacterium yunnanensis</name>
    <dbReference type="NCBI Taxonomy" id="368477"/>
    <lineage>
        <taxon>Bacteria</taxon>
        <taxon>Bacillati</taxon>
        <taxon>Actinomycetota</taxon>
        <taxon>Actinomycetes</taxon>
        <taxon>Mycobacteriales</taxon>
        <taxon>Mycobacteriaceae</taxon>
        <taxon>Mycobacterium</taxon>
    </lineage>
</organism>
<reference evidence="5" key="2">
    <citation type="journal article" date="2022" name="BMC Genomics">
        <title>Comparative genome analysis of mycobacteria focusing on tRNA and non-coding RNA.</title>
        <authorList>
            <person name="Behra P.R.K."/>
            <person name="Pettersson B.M.F."/>
            <person name="Ramesh M."/>
            <person name="Das S."/>
            <person name="Dasgupta S."/>
            <person name="Kirsebom L.A."/>
        </authorList>
    </citation>
    <scope>NUCLEOTIDE SEQUENCE</scope>
    <source>
        <strain evidence="5">DSM 44838</strain>
    </source>
</reference>
<keyword evidence="6" id="KW-1185">Reference proteome</keyword>
<gene>
    <name evidence="5" type="ORF">H7K45_14645</name>
</gene>
<keyword evidence="1" id="KW-0805">Transcription regulation</keyword>
<dbReference type="GO" id="GO:0003700">
    <property type="term" value="F:DNA-binding transcription factor activity"/>
    <property type="evidence" value="ECO:0007669"/>
    <property type="project" value="InterPro"/>
</dbReference>
<dbReference type="Pfam" id="PF07729">
    <property type="entry name" value="FCD"/>
    <property type="match status" value="1"/>
</dbReference>
<dbReference type="EMBL" id="JACKVK010000008">
    <property type="protein sequence ID" value="MCV7421784.1"/>
    <property type="molecule type" value="Genomic_DNA"/>
</dbReference>
<dbReference type="InterPro" id="IPR008920">
    <property type="entry name" value="TF_FadR/GntR_C"/>
</dbReference>
<feature type="domain" description="HTH gntR-type" evidence="4">
    <location>
        <begin position="15"/>
        <end position="82"/>
    </location>
</feature>
<dbReference type="Gene3D" id="1.20.120.530">
    <property type="entry name" value="GntR ligand-binding domain-like"/>
    <property type="match status" value="1"/>
</dbReference>
<dbReference type="SUPFAM" id="SSF48008">
    <property type="entry name" value="GntR ligand-binding domain-like"/>
    <property type="match status" value="1"/>
</dbReference>
<protein>
    <submittedName>
        <fullName evidence="5">GntR family transcriptional regulator</fullName>
    </submittedName>
</protein>
<keyword evidence="3" id="KW-0804">Transcription</keyword>
<dbReference type="InterPro" id="IPR000524">
    <property type="entry name" value="Tscrpt_reg_HTH_GntR"/>
</dbReference>
<dbReference type="Pfam" id="PF00392">
    <property type="entry name" value="GntR"/>
    <property type="match status" value="1"/>
</dbReference>
<dbReference type="InterPro" id="IPR036390">
    <property type="entry name" value="WH_DNA-bd_sf"/>
</dbReference>
<dbReference type="SMART" id="SM00345">
    <property type="entry name" value="HTH_GNTR"/>
    <property type="match status" value="1"/>
</dbReference>
<evidence type="ECO:0000256" key="2">
    <source>
        <dbReference type="ARBA" id="ARBA00023125"/>
    </source>
</evidence>
<accession>A0A9X2Z1T6</accession>
<evidence type="ECO:0000259" key="4">
    <source>
        <dbReference type="PROSITE" id="PS50949"/>
    </source>
</evidence>
<proteinExistence type="predicted"/>
<reference evidence="5" key="1">
    <citation type="submission" date="2020-07" db="EMBL/GenBank/DDBJ databases">
        <authorList>
            <person name="Pettersson B.M.F."/>
            <person name="Behra P.R.K."/>
            <person name="Ramesh M."/>
            <person name="Das S."/>
            <person name="Dasgupta S."/>
            <person name="Kirsebom L.A."/>
        </authorList>
    </citation>
    <scope>NUCLEOTIDE SEQUENCE</scope>
    <source>
        <strain evidence="5">DSM 44838</strain>
    </source>
</reference>
<dbReference type="PANTHER" id="PTHR43537:SF41">
    <property type="entry name" value="TRANSCRIPTIONAL REGULATORY PROTEIN"/>
    <property type="match status" value="1"/>
</dbReference>
<dbReference type="SMART" id="SM00895">
    <property type="entry name" value="FCD"/>
    <property type="match status" value="1"/>
</dbReference>
<evidence type="ECO:0000313" key="6">
    <source>
        <dbReference type="Proteomes" id="UP001141629"/>
    </source>
</evidence>
<name>A0A9X2Z1T6_9MYCO</name>
<dbReference type="PANTHER" id="PTHR43537">
    <property type="entry name" value="TRANSCRIPTIONAL REGULATOR, GNTR FAMILY"/>
    <property type="match status" value="1"/>
</dbReference>
<evidence type="ECO:0000256" key="1">
    <source>
        <dbReference type="ARBA" id="ARBA00023015"/>
    </source>
</evidence>
<dbReference type="AlphaFoldDB" id="A0A9X2Z1T6"/>
<dbReference type="PRINTS" id="PR00035">
    <property type="entry name" value="HTHGNTR"/>
</dbReference>
<dbReference type="InterPro" id="IPR036388">
    <property type="entry name" value="WH-like_DNA-bd_sf"/>
</dbReference>
<dbReference type="Proteomes" id="UP001141629">
    <property type="component" value="Unassembled WGS sequence"/>
</dbReference>
<dbReference type="GO" id="GO:0003677">
    <property type="term" value="F:DNA binding"/>
    <property type="evidence" value="ECO:0007669"/>
    <property type="project" value="UniProtKB-KW"/>
</dbReference>
<dbReference type="SUPFAM" id="SSF46785">
    <property type="entry name" value="Winged helix' DNA-binding domain"/>
    <property type="match status" value="1"/>
</dbReference>
<keyword evidence="2" id="KW-0238">DNA-binding</keyword>
<evidence type="ECO:0000256" key="3">
    <source>
        <dbReference type="ARBA" id="ARBA00023163"/>
    </source>
</evidence>
<dbReference type="RefSeq" id="WP_263996534.1">
    <property type="nucleotide sequence ID" value="NZ_JACKVK010000008.1"/>
</dbReference>
<dbReference type="InterPro" id="IPR011711">
    <property type="entry name" value="GntR_C"/>
</dbReference>
<dbReference type="PROSITE" id="PS50949">
    <property type="entry name" value="HTH_GNTR"/>
    <property type="match status" value="1"/>
</dbReference>